<dbReference type="InterPro" id="IPR025287">
    <property type="entry name" value="WAK_GUB"/>
</dbReference>
<dbReference type="Proteomes" id="UP000694861">
    <property type="component" value="Unplaced"/>
</dbReference>
<dbReference type="PANTHER" id="PTHR33138">
    <property type="entry name" value="OS01G0690200 PROTEIN"/>
    <property type="match status" value="1"/>
</dbReference>
<organism evidence="5 6">
    <name type="scientific">Prunus mume</name>
    <name type="common">Japanese apricot</name>
    <name type="synonym">Armeniaca mume</name>
    <dbReference type="NCBI Taxonomy" id="102107"/>
    <lineage>
        <taxon>Eukaryota</taxon>
        <taxon>Viridiplantae</taxon>
        <taxon>Streptophyta</taxon>
        <taxon>Embryophyta</taxon>
        <taxon>Tracheophyta</taxon>
        <taxon>Spermatophyta</taxon>
        <taxon>Magnoliopsida</taxon>
        <taxon>eudicotyledons</taxon>
        <taxon>Gunneridae</taxon>
        <taxon>Pentapetalae</taxon>
        <taxon>rosids</taxon>
        <taxon>fabids</taxon>
        <taxon>Rosales</taxon>
        <taxon>Rosaceae</taxon>
        <taxon>Amygdaloideae</taxon>
        <taxon>Amygdaleae</taxon>
        <taxon>Prunus</taxon>
    </lineage>
</organism>
<dbReference type="RefSeq" id="XP_016652718.1">
    <property type="nucleotide sequence ID" value="XM_016797232.1"/>
</dbReference>
<feature type="signal peptide" evidence="3">
    <location>
        <begin position="1"/>
        <end position="25"/>
    </location>
</feature>
<evidence type="ECO:0000313" key="5">
    <source>
        <dbReference type="Proteomes" id="UP000694861"/>
    </source>
</evidence>
<feature type="domain" description="Wall-associated receptor kinase galacturonan-binding" evidence="4">
    <location>
        <begin position="44"/>
        <end position="111"/>
    </location>
</feature>
<gene>
    <name evidence="6" type="primary">LOC103344031</name>
</gene>
<reference evidence="5" key="1">
    <citation type="journal article" date="2012" name="Nat. Commun.">
        <title>The genome of Prunus mume.</title>
        <authorList>
            <person name="Zhang Q."/>
            <person name="Chen W."/>
            <person name="Sun L."/>
            <person name="Zhao F."/>
            <person name="Huang B."/>
            <person name="Yang W."/>
            <person name="Tao Y."/>
            <person name="Wang J."/>
            <person name="Yuan Z."/>
            <person name="Fan G."/>
            <person name="Xing Z."/>
            <person name="Han C."/>
            <person name="Pan H."/>
            <person name="Zhong X."/>
            <person name="Shi W."/>
            <person name="Liang X."/>
            <person name="Du D."/>
            <person name="Sun F."/>
            <person name="Xu Z."/>
            <person name="Hao R."/>
            <person name="Lv T."/>
            <person name="Lv Y."/>
            <person name="Zheng Z."/>
            <person name="Sun M."/>
            <person name="Luo L."/>
            <person name="Cai M."/>
            <person name="Gao Y."/>
            <person name="Wang J."/>
            <person name="Yin Y."/>
            <person name="Xu X."/>
            <person name="Cheng T."/>
            <person name="Wang J."/>
        </authorList>
    </citation>
    <scope>NUCLEOTIDE SEQUENCE [LARGE SCALE GENOMIC DNA]</scope>
</reference>
<proteinExistence type="predicted"/>
<dbReference type="PANTHER" id="PTHR33138:SF30">
    <property type="entry name" value="LEAF RUST 10 DISEASE-RESISTANCE LOCUS RECEPTOR-LIKE PROTEIN KINASE-LIKE 2.7"/>
    <property type="match status" value="1"/>
</dbReference>
<name>A0ABM1LZ91_PRUMU</name>
<reference evidence="6" key="2">
    <citation type="submission" date="2025-08" db="UniProtKB">
        <authorList>
            <consortium name="RefSeq"/>
        </authorList>
    </citation>
    <scope>IDENTIFICATION</scope>
</reference>
<dbReference type="Pfam" id="PF13947">
    <property type="entry name" value="GUB_WAK_bind"/>
    <property type="match status" value="1"/>
</dbReference>
<keyword evidence="2 3" id="KW-0732">Signal</keyword>
<keyword evidence="5" id="KW-1185">Reference proteome</keyword>
<comment type="subcellular location">
    <subcellularLocation>
        <location evidence="1">Membrane</location>
        <topology evidence="1">Single-pass membrane protein</topology>
    </subcellularLocation>
</comment>
<evidence type="ECO:0000256" key="1">
    <source>
        <dbReference type="ARBA" id="ARBA00004167"/>
    </source>
</evidence>
<evidence type="ECO:0000259" key="4">
    <source>
        <dbReference type="Pfam" id="PF13947"/>
    </source>
</evidence>
<evidence type="ECO:0000256" key="2">
    <source>
        <dbReference type="ARBA" id="ARBA00022729"/>
    </source>
</evidence>
<feature type="chain" id="PRO_5045939259" evidence="3">
    <location>
        <begin position="26"/>
        <end position="287"/>
    </location>
</feature>
<protein>
    <submittedName>
        <fullName evidence="6">Uncharacterized protein LOC103344031</fullName>
    </submittedName>
</protein>
<evidence type="ECO:0000313" key="6">
    <source>
        <dbReference type="RefSeq" id="XP_016652718.1"/>
    </source>
</evidence>
<sequence length="287" mass="31430">MSGGSLLFAAYTVLLLLLLLVPSSCSQTASNNITANKAHDISDCNRSCGNINISSPFRLKGDSEHCGNKSFELSCEAKGNGTTPHAVLSLFSGKYYVQAINYNNFTIRLVDAGVHKIKDNYFSHPLYSLTRFNFSYYSNYTGPYYYIRYSDYPKALSMSIIFQSCENPMNPSDHIVETAPCISGVNNYSSSNSSFSNLATYSYFITLWAGDTLSLKILGDSCKITLMVMVSPTTEEHMTSCKGIYNEIAHGFELSWLRHACIGKCGSGEFCGLNSTVNGIQCSPLGG</sequence>
<evidence type="ECO:0000256" key="3">
    <source>
        <dbReference type="SAM" id="SignalP"/>
    </source>
</evidence>
<dbReference type="GeneID" id="103344031"/>
<accession>A0ABM1LZ91</accession>